<sequence>MTVPTLPPDTAPQGVEETTGPVPERGPVRERSPLPDVLRGVALLGILIVNMQDFAGFLEWRQTGLDRAVQVVTDVLANGRFISIFAMLFGWGAAGLLARQGAGTFLLRHGVLLAVGTAHHVLVWHGDIISNYALLALALFVVAHMGARALVVLAGVMGTYWLGLGVLAGLTSVGSVGGRFSGLPGLSAGQSWAQVVADRAAEFTPVLLSGTLYNGPWLIALFCLGAAAQRTGLLLRPHEHRPLLRRLAVGGLGVGLPLGLLLAYLNTRPDYASGLLAVPVRMSGGLASALGYVGVIGLLTTSGRLGPLRHFAASGRVALSNYLAQSVVMTGIFYPYAGAQWGQWGAAACVVLALAVGAAQLPISAWWLRRFGSGPVEVLVRLLVYGVSSRRPHD</sequence>
<feature type="compositionally biased region" description="Pro residues" evidence="1">
    <location>
        <begin position="1"/>
        <end position="10"/>
    </location>
</feature>
<evidence type="ECO:0000256" key="2">
    <source>
        <dbReference type="SAM" id="Phobius"/>
    </source>
</evidence>
<evidence type="ECO:0000256" key="1">
    <source>
        <dbReference type="SAM" id="MobiDB-lite"/>
    </source>
</evidence>
<feature type="region of interest" description="Disordered" evidence="1">
    <location>
        <begin position="1"/>
        <end position="31"/>
    </location>
</feature>
<evidence type="ECO:0000313" key="4">
    <source>
        <dbReference type="EMBL" id="MFC3832186.1"/>
    </source>
</evidence>
<dbReference type="EMBL" id="JBHRZG010000005">
    <property type="protein sequence ID" value="MFC3832186.1"/>
    <property type="molecule type" value="Genomic_DNA"/>
</dbReference>
<evidence type="ECO:0000259" key="3">
    <source>
        <dbReference type="Pfam" id="PF04235"/>
    </source>
</evidence>
<feature type="transmembrane region" description="Helical" evidence="2">
    <location>
        <begin position="343"/>
        <end position="368"/>
    </location>
</feature>
<feature type="transmembrane region" description="Helical" evidence="2">
    <location>
        <begin position="317"/>
        <end position="337"/>
    </location>
</feature>
<name>A0ABV7Z7U7_9DEIO</name>
<feature type="transmembrane region" description="Helical" evidence="2">
    <location>
        <begin position="285"/>
        <end position="305"/>
    </location>
</feature>
<dbReference type="Pfam" id="PF04235">
    <property type="entry name" value="DUF418"/>
    <property type="match status" value="1"/>
</dbReference>
<gene>
    <name evidence="4" type="ORF">ACFOSB_04895</name>
</gene>
<evidence type="ECO:0000313" key="5">
    <source>
        <dbReference type="Proteomes" id="UP001595803"/>
    </source>
</evidence>
<keyword evidence="2" id="KW-0472">Membrane</keyword>
<feature type="transmembrane region" description="Helical" evidence="2">
    <location>
        <begin position="37"/>
        <end position="58"/>
    </location>
</feature>
<feature type="domain" description="DUF418" evidence="3">
    <location>
        <begin position="230"/>
        <end position="386"/>
    </location>
</feature>
<dbReference type="PANTHER" id="PTHR30590:SF2">
    <property type="entry name" value="INNER MEMBRANE PROTEIN"/>
    <property type="match status" value="1"/>
</dbReference>
<organism evidence="4 5">
    <name type="scientific">Deinococcus rufus</name>
    <dbReference type="NCBI Taxonomy" id="2136097"/>
    <lineage>
        <taxon>Bacteria</taxon>
        <taxon>Thermotogati</taxon>
        <taxon>Deinococcota</taxon>
        <taxon>Deinococci</taxon>
        <taxon>Deinococcales</taxon>
        <taxon>Deinococcaceae</taxon>
        <taxon>Deinococcus</taxon>
    </lineage>
</organism>
<keyword evidence="2" id="KW-0812">Transmembrane</keyword>
<accession>A0ABV7Z7U7</accession>
<protein>
    <submittedName>
        <fullName evidence="4">DUF418 domain-containing protein</fullName>
    </submittedName>
</protein>
<keyword evidence="2" id="KW-1133">Transmembrane helix</keyword>
<feature type="transmembrane region" description="Helical" evidence="2">
    <location>
        <begin position="78"/>
        <end position="98"/>
    </location>
</feature>
<dbReference type="PANTHER" id="PTHR30590">
    <property type="entry name" value="INNER MEMBRANE PROTEIN"/>
    <property type="match status" value="1"/>
</dbReference>
<dbReference type="InterPro" id="IPR007349">
    <property type="entry name" value="DUF418"/>
</dbReference>
<comment type="caution">
    <text evidence="4">The sequence shown here is derived from an EMBL/GenBank/DDBJ whole genome shotgun (WGS) entry which is preliminary data.</text>
</comment>
<dbReference type="Proteomes" id="UP001595803">
    <property type="component" value="Unassembled WGS sequence"/>
</dbReference>
<feature type="transmembrane region" description="Helical" evidence="2">
    <location>
        <begin position="247"/>
        <end position="265"/>
    </location>
</feature>
<feature type="transmembrane region" description="Helical" evidence="2">
    <location>
        <begin position="160"/>
        <end position="180"/>
    </location>
</feature>
<proteinExistence type="predicted"/>
<reference evidence="5" key="1">
    <citation type="journal article" date="2019" name="Int. J. Syst. Evol. Microbiol.">
        <title>The Global Catalogue of Microorganisms (GCM) 10K type strain sequencing project: providing services to taxonomists for standard genome sequencing and annotation.</title>
        <authorList>
            <consortium name="The Broad Institute Genomics Platform"/>
            <consortium name="The Broad Institute Genome Sequencing Center for Infectious Disease"/>
            <person name="Wu L."/>
            <person name="Ma J."/>
        </authorList>
    </citation>
    <scope>NUCLEOTIDE SEQUENCE [LARGE SCALE GENOMIC DNA]</scope>
    <source>
        <strain evidence="5">CCTCC AB 2017081</strain>
    </source>
</reference>
<feature type="transmembrane region" description="Helical" evidence="2">
    <location>
        <begin position="217"/>
        <end position="235"/>
    </location>
</feature>
<keyword evidence="5" id="KW-1185">Reference proteome</keyword>
<dbReference type="InterPro" id="IPR052529">
    <property type="entry name" value="Bact_Transport_Assoc"/>
</dbReference>
<dbReference type="RefSeq" id="WP_322473273.1">
    <property type="nucleotide sequence ID" value="NZ_JBHRZG010000005.1"/>
</dbReference>